<dbReference type="InterPro" id="IPR051826">
    <property type="entry name" value="E3_ubiquitin-ligase_domain"/>
</dbReference>
<dbReference type="SMART" id="SM00184">
    <property type="entry name" value="RING"/>
    <property type="match status" value="1"/>
</dbReference>
<proteinExistence type="predicted"/>
<dbReference type="EMBL" id="CM018031">
    <property type="protein sequence ID" value="KAA8548678.1"/>
    <property type="molecule type" value="Genomic_DNA"/>
</dbReference>
<feature type="compositionally biased region" description="Polar residues" evidence="2">
    <location>
        <begin position="89"/>
        <end position="98"/>
    </location>
</feature>
<dbReference type="PANTHER" id="PTHR22765">
    <property type="entry name" value="RING FINGER AND PROTEASE ASSOCIATED DOMAIN-CONTAINING"/>
    <property type="match status" value="1"/>
</dbReference>
<dbReference type="AlphaFoldDB" id="A0A5J5C084"/>
<evidence type="ECO:0000313" key="5">
    <source>
        <dbReference type="Proteomes" id="UP000325577"/>
    </source>
</evidence>
<dbReference type="GO" id="GO:0008270">
    <property type="term" value="F:zinc ion binding"/>
    <property type="evidence" value="ECO:0007669"/>
    <property type="project" value="UniProtKB-KW"/>
</dbReference>
<feature type="region of interest" description="Disordered" evidence="2">
    <location>
        <begin position="23"/>
        <end position="49"/>
    </location>
</feature>
<keyword evidence="1" id="KW-0862">Zinc</keyword>
<dbReference type="PROSITE" id="PS50089">
    <property type="entry name" value="ZF_RING_2"/>
    <property type="match status" value="1"/>
</dbReference>
<name>A0A5J5C084_9ASTE</name>
<dbReference type="SUPFAM" id="SSF57850">
    <property type="entry name" value="RING/U-box"/>
    <property type="match status" value="1"/>
</dbReference>
<dbReference type="OrthoDB" id="8062037at2759"/>
<organism evidence="4 5">
    <name type="scientific">Nyssa sinensis</name>
    <dbReference type="NCBI Taxonomy" id="561372"/>
    <lineage>
        <taxon>Eukaryota</taxon>
        <taxon>Viridiplantae</taxon>
        <taxon>Streptophyta</taxon>
        <taxon>Embryophyta</taxon>
        <taxon>Tracheophyta</taxon>
        <taxon>Spermatophyta</taxon>
        <taxon>Magnoliopsida</taxon>
        <taxon>eudicotyledons</taxon>
        <taxon>Gunneridae</taxon>
        <taxon>Pentapetalae</taxon>
        <taxon>asterids</taxon>
        <taxon>Cornales</taxon>
        <taxon>Nyssaceae</taxon>
        <taxon>Nyssa</taxon>
    </lineage>
</organism>
<evidence type="ECO:0000259" key="3">
    <source>
        <dbReference type="PROSITE" id="PS50089"/>
    </source>
</evidence>
<dbReference type="PANTHER" id="PTHR22765:SF272">
    <property type="entry name" value="E3 UBIQUITIN-PROTEIN LIGASE PRAJA-2"/>
    <property type="match status" value="1"/>
</dbReference>
<keyword evidence="5" id="KW-1185">Reference proteome</keyword>
<dbReference type="Gene3D" id="3.30.40.10">
    <property type="entry name" value="Zinc/RING finger domain, C3HC4 (zinc finger)"/>
    <property type="match status" value="1"/>
</dbReference>
<feature type="domain" description="RING-type" evidence="3">
    <location>
        <begin position="122"/>
        <end position="163"/>
    </location>
</feature>
<reference evidence="4 5" key="1">
    <citation type="submission" date="2019-09" db="EMBL/GenBank/DDBJ databases">
        <title>A chromosome-level genome assembly of the Chinese tupelo Nyssa sinensis.</title>
        <authorList>
            <person name="Yang X."/>
            <person name="Kang M."/>
            <person name="Yang Y."/>
            <person name="Xiong H."/>
            <person name="Wang M."/>
            <person name="Zhang Z."/>
            <person name="Wang Z."/>
            <person name="Wu H."/>
            <person name="Ma T."/>
            <person name="Liu J."/>
            <person name="Xi Z."/>
        </authorList>
    </citation>
    <scope>NUCLEOTIDE SEQUENCE [LARGE SCALE GENOMIC DNA]</scope>
    <source>
        <strain evidence="4">J267</strain>
        <tissue evidence="4">Leaf</tissue>
    </source>
</reference>
<evidence type="ECO:0000256" key="2">
    <source>
        <dbReference type="SAM" id="MobiDB-lite"/>
    </source>
</evidence>
<gene>
    <name evidence="4" type="ORF">F0562_000362</name>
</gene>
<sequence length="168" mass="18772">MAGMLPGVGVPTRRRTTYYQHHHEDSPYHGHHSHRWSDQSTMPAAAATTTTMDEAALRARQRLEVKLSYLCPSRSSNIQASEGRGNNDGARTNTKESSLGSRMLKKAWNFQLNSSKSDGQVCVVCLEDFKAEQEVMDLSCSHKYHSKCLLPWLADHPNCPCCRTPVPS</sequence>
<evidence type="ECO:0000256" key="1">
    <source>
        <dbReference type="PROSITE-ProRule" id="PRU00175"/>
    </source>
</evidence>
<dbReference type="GO" id="GO:0006511">
    <property type="term" value="P:ubiquitin-dependent protein catabolic process"/>
    <property type="evidence" value="ECO:0007669"/>
    <property type="project" value="TreeGrafter"/>
</dbReference>
<dbReference type="Pfam" id="PF13639">
    <property type="entry name" value="zf-RING_2"/>
    <property type="match status" value="1"/>
</dbReference>
<feature type="region of interest" description="Disordered" evidence="2">
    <location>
        <begin position="78"/>
        <end position="98"/>
    </location>
</feature>
<keyword evidence="1" id="KW-0863">Zinc-finger</keyword>
<keyword evidence="1" id="KW-0479">Metal-binding</keyword>
<accession>A0A5J5C084</accession>
<protein>
    <recommendedName>
        <fullName evidence="3">RING-type domain-containing protein</fullName>
    </recommendedName>
</protein>
<dbReference type="Proteomes" id="UP000325577">
    <property type="component" value="Linkage Group LG0"/>
</dbReference>
<dbReference type="GO" id="GO:0061630">
    <property type="term" value="F:ubiquitin protein ligase activity"/>
    <property type="evidence" value="ECO:0007669"/>
    <property type="project" value="TreeGrafter"/>
</dbReference>
<dbReference type="InterPro" id="IPR001841">
    <property type="entry name" value="Znf_RING"/>
</dbReference>
<dbReference type="CDD" id="cd16454">
    <property type="entry name" value="RING-H2_PA-TM-RING"/>
    <property type="match status" value="1"/>
</dbReference>
<dbReference type="InterPro" id="IPR013083">
    <property type="entry name" value="Znf_RING/FYVE/PHD"/>
</dbReference>
<evidence type="ECO:0000313" key="4">
    <source>
        <dbReference type="EMBL" id="KAA8548678.1"/>
    </source>
</evidence>